<protein>
    <submittedName>
        <fullName evidence="1">Copper resistance protein</fullName>
    </submittedName>
</protein>
<evidence type="ECO:0000313" key="1">
    <source>
        <dbReference type="EMBL" id="TGD36930.1"/>
    </source>
</evidence>
<sequence>MMILFRRILFCLLWLLLPVSWAAESGWLRSPANAHASIRLRADTAATGATRRLREVKLE</sequence>
<proteinExistence type="predicted"/>
<feature type="non-terminal residue" evidence="1">
    <location>
        <position position="59"/>
    </location>
</feature>
<name>A0A659SDN0_SALET</name>
<organism evidence="1 2">
    <name type="scientific">Salmonella enterica subsp. enterica serovar Poona</name>
    <dbReference type="NCBI Taxonomy" id="436295"/>
    <lineage>
        <taxon>Bacteria</taxon>
        <taxon>Pseudomonadati</taxon>
        <taxon>Pseudomonadota</taxon>
        <taxon>Gammaproteobacteria</taxon>
        <taxon>Enterobacterales</taxon>
        <taxon>Enterobacteriaceae</taxon>
        <taxon>Salmonella</taxon>
    </lineage>
</organism>
<reference evidence="1 2" key="1">
    <citation type="submission" date="2018-03" db="EMBL/GenBank/DDBJ databases">
        <title>Non-Typhoidal Salmonella genome sequencing and assembly.</title>
        <authorList>
            <person name="Matchawe C."/>
        </authorList>
    </citation>
    <scope>NUCLEOTIDE SEQUENCE [LARGE SCALE GENOMIC DNA]</scope>
    <source>
        <strain evidence="1 2">8EV</strain>
    </source>
</reference>
<dbReference type="Proteomes" id="UP000297989">
    <property type="component" value="Unassembled WGS sequence"/>
</dbReference>
<dbReference type="AlphaFoldDB" id="A0A659SDN0"/>
<dbReference type="EMBL" id="PYKK01000965">
    <property type="protein sequence ID" value="TGD36930.1"/>
    <property type="molecule type" value="Genomic_DNA"/>
</dbReference>
<gene>
    <name evidence="1" type="ORF">C9F10_13655</name>
</gene>
<evidence type="ECO:0000313" key="2">
    <source>
        <dbReference type="Proteomes" id="UP000297989"/>
    </source>
</evidence>
<comment type="caution">
    <text evidence="1">The sequence shown here is derived from an EMBL/GenBank/DDBJ whole genome shotgun (WGS) entry which is preliminary data.</text>
</comment>
<accession>A0A659SDN0</accession>